<keyword evidence="5 6" id="KW-0067">ATP-binding</keyword>
<feature type="chain" id="PRO_5003320527" evidence="9">
    <location>
        <begin position="31"/>
        <end position="1495"/>
    </location>
</feature>
<evidence type="ECO:0000256" key="7">
    <source>
        <dbReference type="SAM" id="MobiDB-lite"/>
    </source>
</evidence>
<keyword evidence="8 11" id="KW-0812">Transmembrane</keyword>
<dbReference type="Gene3D" id="3.30.200.20">
    <property type="entry name" value="Phosphorylase Kinase, domain 1"/>
    <property type="match status" value="1"/>
</dbReference>
<dbReference type="Gene3D" id="1.10.510.10">
    <property type="entry name" value="Transferase(Phosphotransferase) domain 1"/>
    <property type="match status" value="1"/>
</dbReference>
<dbReference type="InterPro" id="IPR026237">
    <property type="entry name" value="STKINASEGDT"/>
</dbReference>
<dbReference type="InterPro" id="IPR052015">
    <property type="entry name" value="GDT_regulator"/>
</dbReference>
<organism evidence="11 12">
    <name type="scientific">Cavenderia fasciculata</name>
    <name type="common">Slime mold</name>
    <name type="synonym">Dictyostelium fasciculatum</name>
    <dbReference type="NCBI Taxonomy" id="261658"/>
    <lineage>
        <taxon>Eukaryota</taxon>
        <taxon>Amoebozoa</taxon>
        <taxon>Evosea</taxon>
        <taxon>Eumycetozoa</taxon>
        <taxon>Dictyostelia</taxon>
        <taxon>Acytosteliales</taxon>
        <taxon>Cavenderiaceae</taxon>
        <taxon>Cavenderia</taxon>
    </lineage>
</organism>
<feature type="transmembrane region" description="Helical" evidence="8">
    <location>
        <begin position="982"/>
        <end position="1006"/>
    </location>
</feature>
<evidence type="ECO:0000259" key="10">
    <source>
        <dbReference type="PROSITE" id="PS50011"/>
    </source>
</evidence>
<dbReference type="Pfam" id="PF00069">
    <property type="entry name" value="Pkinase"/>
    <property type="match status" value="1"/>
</dbReference>
<dbReference type="PANTHER" id="PTHR47774:SF1">
    <property type="entry name" value="GROWTH-DIFFERENTIATION TRANSITION PROTEIN 5-RELATED"/>
    <property type="match status" value="1"/>
</dbReference>
<feature type="region of interest" description="Disordered" evidence="7">
    <location>
        <begin position="1056"/>
        <end position="1076"/>
    </location>
</feature>
<keyword evidence="8" id="KW-1133">Transmembrane helix</keyword>
<evidence type="ECO:0000256" key="1">
    <source>
        <dbReference type="ARBA" id="ARBA00022679"/>
    </source>
</evidence>
<dbReference type="CDD" id="cd13999">
    <property type="entry name" value="STKc_MAP3K-like"/>
    <property type="match status" value="1"/>
</dbReference>
<evidence type="ECO:0000256" key="3">
    <source>
        <dbReference type="ARBA" id="ARBA00022741"/>
    </source>
</evidence>
<dbReference type="SMART" id="SM00220">
    <property type="entry name" value="S_TKc"/>
    <property type="match status" value="1"/>
</dbReference>
<dbReference type="GO" id="GO:0050793">
    <property type="term" value="P:regulation of developmental process"/>
    <property type="evidence" value="ECO:0007669"/>
    <property type="project" value="TreeGrafter"/>
</dbReference>
<proteinExistence type="predicted"/>
<keyword evidence="12" id="KW-1185">Reference proteome</keyword>
<dbReference type="FunFam" id="3.30.200.20:FF:000180">
    <property type="entry name" value="serine/threonine-protein kinase STY46-like"/>
    <property type="match status" value="1"/>
</dbReference>
<gene>
    <name evidence="11" type="primary">gdt5</name>
    <name evidence="11" type="ORF">DFA_07626</name>
</gene>
<accession>F4Q2G9</accession>
<feature type="signal peptide" evidence="9">
    <location>
        <begin position="1"/>
        <end position="30"/>
    </location>
</feature>
<dbReference type="STRING" id="1054147.F4Q2G9"/>
<dbReference type="GO" id="GO:0004672">
    <property type="term" value="F:protein kinase activity"/>
    <property type="evidence" value="ECO:0007669"/>
    <property type="project" value="InterPro"/>
</dbReference>
<feature type="binding site" evidence="6">
    <location>
        <position position="1254"/>
    </location>
    <ligand>
        <name>ATP</name>
        <dbReference type="ChEBI" id="CHEBI:30616"/>
    </ligand>
</feature>
<dbReference type="InterPro" id="IPR000719">
    <property type="entry name" value="Prot_kinase_dom"/>
</dbReference>
<dbReference type="PRINTS" id="PR02079">
    <property type="entry name" value="STKINASEGDT"/>
</dbReference>
<reference evidence="12" key="1">
    <citation type="journal article" date="2011" name="Genome Res.">
        <title>Phylogeny-wide analysis of social amoeba genomes highlights ancient origins for complex intercellular communication.</title>
        <authorList>
            <person name="Heidel A.J."/>
            <person name="Lawal H.M."/>
            <person name="Felder M."/>
            <person name="Schilde C."/>
            <person name="Helps N.R."/>
            <person name="Tunggal B."/>
            <person name="Rivero F."/>
            <person name="John U."/>
            <person name="Schleicher M."/>
            <person name="Eichinger L."/>
            <person name="Platzer M."/>
            <person name="Noegel A.A."/>
            <person name="Schaap P."/>
            <person name="Gloeckner G."/>
        </authorList>
    </citation>
    <scope>NUCLEOTIDE SEQUENCE [LARGE SCALE GENOMIC DNA]</scope>
    <source>
        <strain evidence="12">SH3</strain>
    </source>
</reference>
<dbReference type="PROSITE" id="PS50011">
    <property type="entry name" value="PROTEIN_KINASE_DOM"/>
    <property type="match status" value="1"/>
</dbReference>
<dbReference type="OMA" id="CHKEEND"/>
<dbReference type="OrthoDB" id="20591at2759"/>
<feature type="compositionally biased region" description="Polar residues" evidence="7">
    <location>
        <begin position="1060"/>
        <end position="1076"/>
    </location>
</feature>
<feature type="compositionally biased region" description="Low complexity" evidence="7">
    <location>
        <begin position="1024"/>
        <end position="1044"/>
    </location>
</feature>
<evidence type="ECO:0000313" key="12">
    <source>
        <dbReference type="Proteomes" id="UP000007797"/>
    </source>
</evidence>
<evidence type="ECO:0000256" key="2">
    <source>
        <dbReference type="ARBA" id="ARBA00022729"/>
    </source>
</evidence>
<feature type="region of interest" description="Disordered" evidence="7">
    <location>
        <begin position="1017"/>
        <end position="1044"/>
    </location>
</feature>
<dbReference type="Proteomes" id="UP000007797">
    <property type="component" value="Unassembled WGS sequence"/>
</dbReference>
<keyword evidence="2 9" id="KW-0732">Signal</keyword>
<dbReference type="PROSITE" id="PS00108">
    <property type="entry name" value="PROTEIN_KINASE_ST"/>
    <property type="match status" value="1"/>
</dbReference>
<feature type="domain" description="Protein kinase" evidence="10">
    <location>
        <begin position="1226"/>
        <end position="1490"/>
    </location>
</feature>
<dbReference type="InterPro" id="IPR008271">
    <property type="entry name" value="Ser/Thr_kinase_AS"/>
</dbReference>
<dbReference type="EMBL" id="GL883021">
    <property type="protein sequence ID" value="EGG16648.1"/>
    <property type="molecule type" value="Genomic_DNA"/>
</dbReference>
<evidence type="ECO:0000256" key="4">
    <source>
        <dbReference type="ARBA" id="ARBA00022777"/>
    </source>
</evidence>
<dbReference type="InterPro" id="IPR011009">
    <property type="entry name" value="Kinase-like_dom_sf"/>
</dbReference>
<keyword evidence="4" id="KW-0418">Kinase</keyword>
<dbReference type="RefSeq" id="XP_004355122.1">
    <property type="nucleotide sequence ID" value="XM_004355070.1"/>
</dbReference>
<dbReference type="PROSITE" id="PS00107">
    <property type="entry name" value="PROTEIN_KINASE_ATP"/>
    <property type="match status" value="1"/>
</dbReference>
<evidence type="ECO:0000313" key="11">
    <source>
        <dbReference type="EMBL" id="EGG16648.1"/>
    </source>
</evidence>
<keyword evidence="1" id="KW-0808">Transferase</keyword>
<dbReference type="InterPro" id="IPR017441">
    <property type="entry name" value="Protein_kinase_ATP_BS"/>
</dbReference>
<name>F4Q2G9_CACFS</name>
<dbReference type="GO" id="GO:0005524">
    <property type="term" value="F:ATP binding"/>
    <property type="evidence" value="ECO:0007669"/>
    <property type="project" value="UniProtKB-UniRule"/>
</dbReference>
<evidence type="ECO:0000256" key="5">
    <source>
        <dbReference type="ARBA" id="ARBA00022840"/>
    </source>
</evidence>
<keyword evidence="3 6" id="KW-0547">Nucleotide-binding</keyword>
<protein>
    <submittedName>
        <fullName evidence="11">Transmembrane protein</fullName>
    </submittedName>
</protein>
<evidence type="ECO:0000256" key="6">
    <source>
        <dbReference type="PROSITE-ProRule" id="PRU10141"/>
    </source>
</evidence>
<dbReference type="SUPFAM" id="SSF56112">
    <property type="entry name" value="Protein kinase-like (PK-like)"/>
    <property type="match status" value="1"/>
</dbReference>
<dbReference type="PANTHER" id="PTHR47774">
    <property type="entry name" value="GROWTH-DIFFERENTIATION TRANSITION PROTEIN 5-RELATED"/>
    <property type="match status" value="1"/>
</dbReference>
<keyword evidence="8" id="KW-0472">Membrane</keyword>
<evidence type="ECO:0000256" key="8">
    <source>
        <dbReference type="SAM" id="Phobius"/>
    </source>
</evidence>
<evidence type="ECO:0000256" key="9">
    <source>
        <dbReference type="SAM" id="SignalP"/>
    </source>
</evidence>
<dbReference type="GeneID" id="14869916"/>
<dbReference type="KEGG" id="dfa:DFA_07626"/>
<sequence length="1495" mass="162451">MMMMMMQRRIFFAASILLLLLSYSTTTTTAQTNEASKTFVNLQGTGQYPAFTQHFWSNETTPTMKASWDVDSEVTASYYTDLCRFGKVGQSDASFFTLSSFVTSPVYNGSLEDIYVIEAGSSYAIDTNLLTISNVALLCVYGTFEFEYVAQFVMAFHSVVVFPGGSLEMKDVLDFVTPVDSPALSTLEQYDVFNSFPGIISFGRVLIPSIPGVSSQYPSISVNETTVKFPSSMTIDFSSNNYNMASSTGSVLLDSSSLTKVGSEYFYNFGVQGAPADFTATIYALPKNIKNYDFKASMPIQLYGSAASFVAGSSSKSAVLSNLFGRTTNGPLSDTVYNNNRALQTTGTNQRLRYGVSASFGAKIILENVFIKDSSSVPSSRRAVFGLHHATLNIKNSYVNRLSCGSVIYADYGTEVIESLNTVYIGKAPLGAIATDDPETVDFGSGGSAITSLSPHLTATSNRFYGQFPGGAINMVQLPNRTAVTGMYYDLHLNDELYHDARTNGFLIDQMVLDDTVFQLAGNDNPAISIIGYASSMSTPPSITIQKIATSNPFVFNYPTATIVVLNCTTVTSVPLIQVVSGPVSVIVQDTNVFGSATQITGSLPSSTLIKISFTGSTVVGSGIVIDPAHFQSNGYLSPIITSGGGGGQQQPQQTYVLFQINTGVGGIDKTGPFPVVTRMSPSSYQALVPAGNGTINLDLGFTYAFLPALDFKNCRILFANNNSVAVNSTSLATDGSGSFNCTTTWTPPADTARTPVLLKAEIYDSADRMLFSVSYPLIYIVNTPFEFKRGWDMATNATTNSTTSIDGVNIYDGCSTSTYCQLDNVLLNYNLTVPTTTVPANTSNATLALLETGASSNFPLSSSPILTLSAMELGLYKLNLLFVYERPSNLPNPRPDEVIDINPYLQINIDDQVYSSSLAVDTSLAGSQLVNATIFFEHSTTQDVKVQFPSTYFYLASASLHYTFYAPVVPSDQGDSDSTNLVVIIVPIVVGALVIGALIAGFIIYRRRNKPAMSRKVNDIELGSSNGSKNKSSPTSSMGNLSSSLSGNMMMNSNISGSVTPRSVPNSPSRTALKTSTANINQEKYRLHPSIYDIIQNTSNYTHENPDFPLTFTSTRLDFGMGGMKCQIDQVIQDSITIVNKSQHTVAFDVLVPPSSSAALFQTDAQETISLKPGRNVTVTFQAKLLCTTKLMERISINIPEFGHTFVYMAVESVLSTQLDYDELVFFEPPIGEGSFGVVYRGQWRGQDVAIKKLKIGHLMGGSSDLINDVYREMDLMNKLRHPNIVSYVGAVKTSDKLCLVSEYIPMGSLAKVLYKEKQALTMKEKVRIALDTAKGCNFLHQCGIMHRDLKPDNILVVTLATDAQVCVKLTDFGTSKEVTDFDLSSYTSGIGTPIYMANEILEKQPYDNSADVYSYAIMFYELILGEVPFGEFKNVWEIPRFILSGSRPTRGLEGVYPPIVELINECWLHDPSKRPTFAAIIPRLEAILESIPK</sequence>